<evidence type="ECO:0000313" key="11">
    <source>
        <dbReference type="EMBL" id="MBB6215220.1"/>
    </source>
</evidence>
<dbReference type="EMBL" id="JACHEN010000006">
    <property type="protein sequence ID" value="MBB6215220.1"/>
    <property type="molecule type" value="Genomic_DNA"/>
</dbReference>
<sequence length="310" mass="33884">MNVYNSVHDLIGNTPMIKINHFDIPERVNIFAKLEFYNPGGSVKDRIGKWMIQKAEEEGLLKTGYTIIEATAGNTGIGVALAAINKGYKVIFVVPGKFSIEKQIIMKALGAQIINTPTEQGLEGAFKKVEELKSEIENVFVVNQFANMHNPEAHYLFTGKEIYEQMDGKIDLFVSGAGSGGTFSGVMAYLREQKHPVRGILADPVGSIIGGGSCGAYKIEGIGNDFVPKTMNLDYVDEVEKVTDEEAFLMVKELAEKEGLLVGSSSGAAFAAALRQGKKIKEGNIVVVFPDKADRYLSKQIYSFDSVENR</sequence>
<evidence type="ECO:0000256" key="6">
    <source>
        <dbReference type="ARBA" id="ARBA00022898"/>
    </source>
</evidence>
<dbReference type="PANTHER" id="PTHR10314">
    <property type="entry name" value="CYSTATHIONINE BETA-SYNTHASE"/>
    <property type="match status" value="1"/>
</dbReference>
<dbReference type="InterPro" id="IPR036052">
    <property type="entry name" value="TrpB-like_PALP_sf"/>
</dbReference>
<dbReference type="EC" id="2.5.1.47" evidence="4"/>
<evidence type="ECO:0000256" key="1">
    <source>
        <dbReference type="ARBA" id="ARBA00001933"/>
    </source>
</evidence>
<evidence type="ECO:0000256" key="3">
    <source>
        <dbReference type="ARBA" id="ARBA00007103"/>
    </source>
</evidence>
<dbReference type="PROSITE" id="PS00901">
    <property type="entry name" value="CYS_SYNTHASE"/>
    <property type="match status" value="1"/>
</dbReference>
<evidence type="ECO:0000256" key="4">
    <source>
        <dbReference type="ARBA" id="ARBA00012681"/>
    </source>
</evidence>
<accession>A0A841KT60</accession>
<organism evidence="11 12">
    <name type="scientific">Anaerosolibacter carboniphilus</name>
    <dbReference type="NCBI Taxonomy" id="1417629"/>
    <lineage>
        <taxon>Bacteria</taxon>
        <taxon>Bacillati</taxon>
        <taxon>Bacillota</taxon>
        <taxon>Clostridia</taxon>
        <taxon>Peptostreptococcales</taxon>
        <taxon>Thermotaleaceae</taxon>
        <taxon>Anaerosolibacter</taxon>
    </lineage>
</organism>
<evidence type="ECO:0000256" key="9">
    <source>
        <dbReference type="ARBA" id="ARBA00047931"/>
    </source>
</evidence>
<dbReference type="FunFam" id="3.40.50.1100:FF:000118">
    <property type="entry name" value="Related to CYS4-cystathionine beta-synthase"/>
    <property type="match status" value="1"/>
</dbReference>
<dbReference type="InterPro" id="IPR050214">
    <property type="entry name" value="Cys_Synth/Cystath_Beta-Synth"/>
</dbReference>
<dbReference type="GO" id="GO:0004124">
    <property type="term" value="F:cysteine synthase activity"/>
    <property type="evidence" value="ECO:0007669"/>
    <property type="project" value="UniProtKB-EC"/>
</dbReference>
<keyword evidence="11" id="KW-0808">Transferase</keyword>
<dbReference type="RefSeq" id="WP_184309320.1">
    <property type="nucleotide sequence ID" value="NZ_JACHEN010000006.1"/>
</dbReference>
<dbReference type="Gene3D" id="3.40.50.1100">
    <property type="match status" value="2"/>
</dbReference>
<reference evidence="11 12" key="1">
    <citation type="submission" date="2020-08" db="EMBL/GenBank/DDBJ databases">
        <title>Genomic Encyclopedia of Type Strains, Phase IV (KMG-IV): sequencing the most valuable type-strain genomes for metagenomic binning, comparative biology and taxonomic classification.</title>
        <authorList>
            <person name="Goeker M."/>
        </authorList>
    </citation>
    <scope>NUCLEOTIDE SEQUENCE [LARGE SCALE GENOMIC DNA]</scope>
    <source>
        <strain evidence="11 12">DSM 103526</strain>
    </source>
</reference>
<evidence type="ECO:0000256" key="2">
    <source>
        <dbReference type="ARBA" id="ARBA00004962"/>
    </source>
</evidence>
<comment type="catalytic activity">
    <reaction evidence="9">
        <text>O-acetyl-L-serine + hydrogen sulfide = L-cysteine + acetate</text>
        <dbReference type="Rhea" id="RHEA:14829"/>
        <dbReference type="ChEBI" id="CHEBI:29919"/>
        <dbReference type="ChEBI" id="CHEBI:30089"/>
        <dbReference type="ChEBI" id="CHEBI:35235"/>
        <dbReference type="ChEBI" id="CHEBI:58340"/>
        <dbReference type="EC" id="2.5.1.47"/>
    </reaction>
</comment>
<comment type="cofactor">
    <cofactor evidence="1">
        <name>pyridoxal 5'-phosphate</name>
        <dbReference type="ChEBI" id="CHEBI:597326"/>
    </cofactor>
</comment>
<comment type="similarity">
    <text evidence="3">Belongs to the cysteine synthase/cystathionine beta-synthase family.</text>
</comment>
<evidence type="ECO:0000256" key="7">
    <source>
        <dbReference type="ARBA" id="ARBA00030296"/>
    </source>
</evidence>
<protein>
    <recommendedName>
        <fullName evidence="5">Cysteine synthase</fullName>
        <ecNumber evidence="4">2.5.1.47</ecNumber>
    </recommendedName>
    <alternativeName>
        <fullName evidence="7">O-acetylserine (thiol)-lyase</fullName>
    </alternativeName>
    <alternativeName>
        <fullName evidence="8">O-acetylserine sulfhydrylase</fullName>
    </alternativeName>
</protein>
<feature type="domain" description="Tryptophan synthase beta chain-like PALP" evidence="10">
    <location>
        <begin position="9"/>
        <end position="291"/>
    </location>
</feature>
<name>A0A841KT60_9FIRM</name>
<dbReference type="InterPro" id="IPR001216">
    <property type="entry name" value="P-phosphate_BS"/>
</dbReference>
<dbReference type="Proteomes" id="UP000579281">
    <property type="component" value="Unassembled WGS sequence"/>
</dbReference>
<keyword evidence="6" id="KW-0663">Pyridoxal phosphate</keyword>
<dbReference type="InterPro" id="IPR001926">
    <property type="entry name" value="TrpB-like_PALP"/>
</dbReference>
<dbReference type="Pfam" id="PF00291">
    <property type="entry name" value="PALP"/>
    <property type="match status" value="1"/>
</dbReference>
<evidence type="ECO:0000256" key="5">
    <source>
        <dbReference type="ARBA" id="ARBA00019371"/>
    </source>
</evidence>
<dbReference type="CDD" id="cd01561">
    <property type="entry name" value="CBS_like"/>
    <property type="match status" value="1"/>
</dbReference>
<evidence type="ECO:0000256" key="8">
    <source>
        <dbReference type="ARBA" id="ARBA00033075"/>
    </source>
</evidence>
<dbReference type="AlphaFoldDB" id="A0A841KT60"/>
<dbReference type="GO" id="GO:0006535">
    <property type="term" value="P:cysteine biosynthetic process from serine"/>
    <property type="evidence" value="ECO:0007669"/>
    <property type="project" value="InterPro"/>
</dbReference>
<gene>
    <name evidence="11" type="ORF">HNQ80_001309</name>
</gene>
<evidence type="ECO:0000259" key="10">
    <source>
        <dbReference type="Pfam" id="PF00291"/>
    </source>
</evidence>
<comment type="caution">
    <text evidence="11">The sequence shown here is derived from an EMBL/GenBank/DDBJ whole genome shotgun (WGS) entry which is preliminary data.</text>
</comment>
<evidence type="ECO:0000313" key="12">
    <source>
        <dbReference type="Proteomes" id="UP000579281"/>
    </source>
</evidence>
<keyword evidence="12" id="KW-1185">Reference proteome</keyword>
<dbReference type="FunFam" id="3.40.50.1100:FF:000003">
    <property type="entry name" value="Cystathionine beta-synthase"/>
    <property type="match status" value="1"/>
</dbReference>
<proteinExistence type="inferred from homology"/>
<dbReference type="SUPFAM" id="SSF53686">
    <property type="entry name" value="Tryptophan synthase beta subunit-like PLP-dependent enzymes"/>
    <property type="match status" value="1"/>
</dbReference>
<comment type="pathway">
    <text evidence="2">Amino-acid biosynthesis; L-cysteine biosynthesis; L-cysteine from L-serine: step 2/2.</text>
</comment>